<protein>
    <submittedName>
        <fullName evidence="1">Uncharacterized protein</fullName>
    </submittedName>
</protein>
<organism evidence="1 2">
    <name type="scientific">Aeromicrobium endophyticum</name>
    <dbReference type="NCBI Taxonomy" id="2292704"/>
    <lineage>
        <taxon>Bacteria</taxon>
        <taxon>Bacillati</taxon>
        <taxon>Actinomycetota</taxon>
        <taxon>Actinomycetes</taxon>
        <taxon>Propionibacteriales</taxon>
        <taxon>Nocardioidaceae</taxon>
        <taxon>Aeromicrobium</taxon>
    </lineage>
</organism>
<accession>A0A371PAQ6</accession>
<dbReference type="AlphaFoldDB" id="A0A371PAQ6"/>
<dbReference type="Proteomes" id="UP000265581">
    <property type="component" value="Unassembled WGS sequence"/>
</dbReference>
<proteinExistence type="predicted"/>
<sequence>MSQSDEVFFETLRDLQPDVDIVVLPPEPPPAAPDASHDDAVAAARGTAQTLDALLAESGVGGRPRTDHERWDRKQVDVHVHVSRARVEHDDSYAATESLLAVGDVLEAGGWQPRPIDSPTPWLRATSPSGLEADVAVERSHLVVTVTSAPLRLEDDPS</sequence>
<gene>
    <name evidence="1" type="ORF">DX116_05160</name>
</gene>
<comment type="caution">
    <text evidence="1">The sequence shown here is derived from an EMBL/GenBank/DDBJ whole genome shotgun (WGS) entry which is preliminary data.</text>
</comment>
<keyword evidence="2" id="KW-1185">Reference proteome</keyword>
<evidence type="ECO:0000313" key="2">
    <source>
        <dbReference type="Proteomes" id="UP000265581"/>
    </source>
</evidence>
<evidence type="ECO:0000313" key="1">
    <source>
        <dbReference type="EMBL" id="REK72981.1"/>
    </source>
</evidence>
<dbReference type="EMBL" id="QUBR01000001">
    <property type="protein sequence ID" value="REK72981.1"/>
    <property type="molecule type" value="Genomic_DNA"/>
</dbReference>
<name>A0A371PAQ6_9ACTN</name>
<dbReference type="RefSeq" id="WP_119703095.1">
    <property type="nucleotide sequence ID" value="NZ_JBHSOI010000001.1"/>
</dbReference>
<dbReference type="OrthoDB" id="9859824at2"/>
<reference evidence="1 2" key="1">
    <citation type="submission" date="2018-08" db="EMBL/GenBank/DDBJ databases">
        <title>Aeromicrobium sp. M2KJ-4, whole genome shotgun sequence.</title>
        <authorList>
            <person name="Tuo L."/>
        </authorList>
    </citation>
    <scope>NUCLEOTIDE SEQUENCE [LARGE SCALE GENOMIC DNA]</scope>
    <source>
        <strain evidence="1 2">M2KJ-4</strain>
    </source>
</reference>